<dbReference type="RefSeq" id="WP_066973891.1">
    <property type="nucleotide sequence ID" value="NZ_LWMT01000284.1"/>
</dbReference>
<keyword evidence="1" id="KW-0472">Membrane</keyword>
<protein>
    <submittedName>
        <fullName evidence="2">Uncharacterized protein</fullName>
    </submittedName>
</protein>
<name>A0A165Z4B6_9EURY</name>
<dbReference type="Proteomes" id="UP000077066">
    <property type="component" value="Unassembled WGS sequence"/>
</dbReference>
<evidence type="ECO:0000313" key="3">
    <source>
        <dbReference type="Proteomes" id="UP000077066"/>
    </source>
</evidence>
<organism evidence="2 3">
    <name type="scientific">Methanobrevibacter filiformis</name>
    <dbReference type="NCBI Taxonomy" id="55758"/>
    <lineage>
        <taxon>Archaea</taxon>
        <taxon>Methanobacteriati</taxon>
        <taxon>Methanobacteriota</taxon>
        <taxon>Methanomada group</taxon>
        <taxon>Methanobacteria</taxon>
        <taxon>Methanobacteriales</taxon>
        <taxon>Methanobacteriaceae</taxon>
        <taxon>Methanobrevibacter</taxon>
    </lineage>
</organism>
<feature type="transmembrane region" description="Helical" evidence="1">
    <location>
        <begin position="27"/>
        <end position="46"/>
    </location>
</feature>
<reference evidence="2 3" key="1">
    <citation type="submission" date="2016-04" db="EMBL/GenBank/DDBJ databases">
        <title>Genome sequence of Methanobrevibacter filiformis DSM 11501.</title>
        <authorList>
            <person name="Poehlein A."/>
            <person name="Seedorf H."/>
            <person name="Daniel R."/>
        </authorList>
    </citation>
    <scope>NUCLEOTIDE SEQUENCE [LARGE SCALE GENOMIC DNA]</scope>
    <source>
        <strain evidence="2 3">DSM 11501</strain>
    </source>
</reference>
<evidence type="ECO:0000256" key="1">
    <source>
        <dbReference type="SAM" id="Phobius"/>
    </source>
</evidence>
<dbReference type="EMBL" id="LWMT01000284">
    <property type="protein sequence ID" value="KZX10231.1"/>
    <property type="molecule type" value="Genomic_DNA"/>
</dbReference>
<proteinExistence type="predicted"/>
<feature type="transmembrane region" description="Helical" evidence="1">
    <location>
        <begin position="58"/>
        <end position="80"/>
    </location>
</feature>
<dbReference type="PATRIC" id="fig|55758.3.peg.2065"/>
<dbReference type="STRING" id="55758.MBFIL_18420"/>
<keyword evidence="3" id="KW-1185">Reference proteome</keyword>
<keyword evidence="1" id="KW-1133">Transmembrane helix</keyword>
<evidence type="ECO:0000313" key="2">
    <source>
        <dbReference type="EMBL" id="KZX10231.1"/>
    </source>
</evidence>
<keyword evidence="1" id="KW-0812">Transmembrane</keyword>
<comment type="caution">
    <text evidence="2">The sequence shown here is derived from an EMBL/GenBank/DDBJ whole genome shotgun (WGS) entry which is preliminary data.</text>
</comment>
<gene>
    <name evidence="2" type="ORF">MBFIL_18420</name>
</gene>
<sequence>MHSQSVEKKLNSIASAIVSTMRVLGQALNLGIITLVFTIILGSVEISMNIKQGLIESFFLIAIISLILCILAILLQFMVIKIKRINMLE</sequence>
<dbReference type="AlphaFoldDB" id="A0A165Z4B6"/>
<accession>A0A165Z4B6</accession>